<name>A0ABT4CIP5_9ACTN</name>
<comment type="caution">
    <text evidence="2">The sequence shown here is derived from an EMBL/GenBank/DDBJ whole genome shotgun (WGS) entry which is preliminary data.</text>
</comment>
<accession>A0ABT4CIP5</accession>
<protein>
    <submittedName>
        <fullName evidence="2">Uncharacterized protein</fullName>
    </submittedName>
</protein>
<sequence>MNSTAIDTTARIASFHRADVARAVAATRGAHRTRQPAEPVVTEVPSPRRSGWSRWFPAPRPAH</sequence>
<organism evidence="2 3">
    <name type="scientific">Nocardioides pini</name>
    <dbReference type="NCBI Taxonomy" id="2975053"/>
    <lineage>
        <taxon>Bacteria</taxon>
        <taxon>Bacillati</taxon>
        <taxon>Actinomycetota</taxon>
        <taxon>Actinomycetes</taxon>
        <taxon>Propionibacteriales</taxon>
        <taxon>Nocardioidaceae</taxon>
        <taxon>Nocardioides</taxon>
    </lineage>
</organism>
<dbReference type="Proteomes" id="UP001074726">
    <property type="component" value="Unassembled WGS sequence"/>
</dbReference>
<dbReference type="RefSeq" id="WP_268113909.1">
    <property type="nucleotide sequence ID" value="NZ_JAPPUX010000008.1"/>
</dbReference>
<gene>
    <name evidence="2" type="ORF">NYO98_21325</name>
</gene>
<reference evidence="2" key="1">
    <citation type="submission" date="2022-08" db="EMBL/GenBank/DDBJ databases">
        <title>Genome sequencing of Nocardioides sp. STR2.</title>
        <authorList>
            <person name="So Y."/>
        </authorList>
    </citation>
    <scope>NUCLEOTIDE SEQUENCE</scope>
    <source>
        <strain evidence="2">STR2</strain>
    </source>
</reference>
<dbReference type="EMBL" id="JAPPUX010000008">
    <property type="protein sequence ID" value="MCY4728833.1"/>
    <property type="molecule type" value="Genomic_DNA"/>
</dbReference>
<keyword evidence="3" id="KW-1185">Reference proteome</keyword>
<feature type="region of interest" description="Disordered" evidence="1">
    <location>
        <begin position="26"/>
        <end position="63"/>
    </location>
</feature>
<proteinExistence type="predicted"/>
<evidence type="ECO:0000313" key="2">
    <source>
        <dbReference type="EMBL" id="MCY4728833.1"/>
    </source>
</evidence>
<evidence type="ECO:0000313" key="3">
    <source>
        <dbReference type="Proteomes" id="UP001074726"/>
    </source>
</evidence>
<evidence type="ECO:0000256" key="1">
    <source>
        <dbReference type="SAM" id="MobiDB-lite"/>
    </source>
</evidence>